<organism evidence="1">
    <name type="scientific">Candidatus Kentrum sp. FM</name>
    <dbReference type="NCBI Taxonomy" id="2126340"/>
    <lineage>
        <taxon>Bacteria</taxon>
        <taxon>Pseudomonadati</taxon>
        <taxon>Pseudomonadota</taxon>
        <taxon>Gammaproteobacteria</taxon>
        <taxon>Candidatus Kentrum</taxon>
    </lineage>
</organism>
<evidence type="ECO:0000313" key="2">
    <source>
        <dbReference type="EMBL" id="VFJ43967.1"/>
    </source>
</evidence>
<dbReference type="EMBL" id="CAADFL010000009">
    <property type="protein sequence ID" value="VFK06017.1"/>
    <property type="molecule type" value="Genomic_DNA"/>
</dbReference>
<evidence type="ECO:0000313" key="3">
    <source>
        <dbReference type="EMBL" id="VFK06017.1"/>
    </source>
</evidence>
<proteinExistence type="predicted"/>
<dbReference type="EMBL" id="CAADEZ010000007">
    <property type="protein sequence ID" value="VFJ43267.1"/>
    <property type="molecule type" value="Genomic_DNA"/>
</dbReference>
<reference evidence="1" key="1">
    <citation type="submission" date="2019-02" db="EMBL/GenBank/DDBJ databases">
        <authorList>
            <person name="Gruber-Vodicka R. H."/>
            <person name="Seah K. B. B."/>
        </authorList>
    </citation>
    <scope>NUCLEOTIDE SEQUENCE</scope>
    <source>
        <strain evidence="1">BECK_BZ163</strain>
        <strain evidence="3">BECK_BZ164</strain>
        <strain evidence="2">BECK_BZ165</strain>
    </source>
</reference>
<sequence length="74" mass="8397">MRAAAYERRPLHLLRLPRGNLSLSPGSCQEISQKIPPKIRAMALQPEPFRHHVISGSAIRCFLLDEGIRFFVTT</sequence>
<protein>
    <submittedName>
        <fullName evidence="1">Uncharacterized protein</fullName>
    </submittedName>
</protein>
<gene>
    <name evidence="1" type="ORF">BECKFM1743A_GA0114220_100075</name>
    <name evidence="3" type="ORF">BECKFM1743B_GA0114221_100095</name>
    <name evidence="2" type="ORF">BECKFM1743C_GA0114222_1000716</name>
</gene>
<name>A0A450RW67_9GAMM</name>
<dbReference type="AlphaFoldDB" id="A0A450RW67"/>
<evidence type="ECO:0000313" key="1">
    <source>
        <dbReference type="EMBL" id="VFJ43267.1"/>
    </source>
</evidence>
<accession>A0A450RW67</accession>
<dbReference type="EMBL" id="CAADFA010000007">
    <property type="protein sequence ID" value="VFJ43967.1"/>
    <property type="molecule type" value="Genomic_DNA"/>
</dbReference>